<evidence type="ECO:0000259" key="9">
    <source>
        <dbReference type="PROSITE" id="PS50104"/>
    </source>
</evidence>
<evidence type="ECO:0000256" key="8">
    <source>
        <dbReference type="SAM" id="SignalP"/>
    </source>
</evidence>
<evidence type="ECO:0000256" key="6">
    <source>
        <dbReference type="ARBA" id="ARBA00023136"/>
    </source>
</evidence>
<evidence type="ECO:0000256" key="5">
    <source>
        <dbReference type="ARBA" id="ARBA00022989"/>
    </source>
</evidence>
<keyword evidence="3 7" id="KW-0812">Transmembrane</keyword>
<gene>
    <name evidence="10" type="ORF">ACJMK2_041128</name>
</gene>
<comment type="similarity">
    <text evidence="2">Belongs to the Toll-like receptor family.</text>
</comment>
<dbReference type="AlphaFoldDB" id="A0ABD3W383"/>
<keyword evidence="5 7" id="KW-1133">Transmembrane helix</keyword>
<dbReference type="Pfam" id="PF13855">
    <property type="entry name" value="LRR_8"/>
    <property type="match status" value="1"/>
</dbReference>
<dbReference type="SUPFAM" id="SSF52047">
    <property type="entry name" value="RNI-like"/>
    <property type="match status" value="1"/>
</dbReference>
<evidence type="ECO:0000256" key="4">
    <source>
        <dbReference type="ARBA" id="ARBA00022729"/>
    </source>
</evidence>
<proteinExistence type="inferred from homology"/>
<sequence length="800" mass="91636">MARFLVILVFITLAQNTNMSLASMTCSNDYGELSCNNITSEQDIPHVAPIGVHTVYLQGSNTIEKLESSPFRSVSWENVSELHIHTFVVIRFIFNNFLAGLKGLKLLSVSKCQYLKVIEEELLKDTPELEALYLDWLPSMTMSQVEKLLHNSVPNLRYLSLIAINTMTATTFRIGNEFITAVGLKKLTFIDVSQSYFSGVSSNISLKNQSLVNLQYLNISNTPISTATTELLLVTFLLLEVIDVSGCLGRTALFPRRLDFRGCLAPYISFRYGFIDQMKDPFDSPVQLDLTFTSTNPEGCIIENLQIIDWSKNRLNRLNITFTGRYIFINGIKIDLSNNNMEYLAPSFLCAFPALKIINLDGNSLGKMEHMDDYEMLFKCMSSIEIINLRYNGLTRLPVNFGHENKELRILDLKGNRLSHFEMAIDTMKKLVFIDLSDNHIDGLSNDFIDNIQFINKIQQSNNYMNSTWPREKDSLYFLQKKNIRIAYAYNSTRNLKLSTEGNDRFPENFTIDISGNVLQCSCENVYFPKWIISSDFNLLGRESLDCIFYDEKIDINQDLINKIQFRCKLPRIIAIIVTVCIACCAGIILMFVIIFRQRKKARRQYVIMNLKKEIKERKLSYIVFVSCSSNDQETTDKCVVPVINAYLKEKLGVIQDLAVTGMETIVPGRMLMNEIYRCIEGALLVVLLVTENFLESDWCNLESLVANEYKIPLIILIQEGTRCEKHSKTINYALSRYGRAEWSIKNGQFIIRPAWNVVCDGILSCAAESVLERKEKKERKRENQDEPLIDNINIEDFGR</sequence>
<dbReference type="EMBL" id="JBJQND010000008">
    <property type="protein sequence ID" value="KAL3868304.1"/>
    <property type="molecule type" value="Genomic_DNA"/>
</dbReference>
<accession>A0ABD3W383</accession>
<comment type="subcellular location">
    <subcellularLocation>
        <location evidence="1">Membrane</location>
        <topology evidence="1">Single-pass membrane protein</topology>
    </subcellularLocation>
</comment>
<evidence type="ECO:0000256" key="1">
    <source>
        <dbReference type="ARBA" id="ARBA00004167"/>
    </source>
</evidence>
<comment type="caution">
    <text evidence="10">The sequence shown here is derived from an EMBL/GenBank/DDBJ whole genome shotgun (WGS) entry which is preliminary data.</text>
</comment>
<dbReference type="PANTHER" id="PTHR24365:SF541">
    <property type="entry name" value="PROTEIN TOLL-RELATED"/>
    <property type="match status" value="1"/>
</dbReference>
<dbReference type="InterPro" id="IPR035897">
    <property type="entry name" value="Toll_tir_struct_dom_sf"/>
</dbReference>
<feature type="domain" description="TIR" evidence="9">
    <location>
        <begin position="620"/>
        <end position="735"/>
    </location>
</feature>
<dbReference type="InterPro" id="IPR032675">
    <property type="entry name" value="LRR_dom_sf"/>
</dbReference>
<dbReference type="Gene3D" id="3.80.10.10">
    <property type="entry name" value="Ribonuclease Inhibitor"/>
    <property type="match status" value="3"/>
</dbReference>
<evidence type="ECO:0000256" key="2">
    <source>
        <dbReference type="ARBA" id="ARBA00009634"/>
    </source>
</evidence>
<dbReference type="Gene3D" id="3.40.50.10140">
    <property type="entry name" value="Toll/interleukin-1 receptor homology (TIR) domain"/>
    <property type="match status" value="1"/>
</dbReference>
<dbReference type="SUPFAM" id="SSF52200">
    <property type="entry name" value="Toll/Interleukin receptor TIR domain"/>
    <property type="match status" value="1"/>
</dbReference>
<reference evidence="10 11" key="1">
    <citation type="submission" date="2024-11" db="EMBL/GenBank/DDBJ databases">
        <title>Chromosome-level genome assembly of the freshwater bivalve Anodonta woodiana.</title>
        <authorList>
            <person name="Chen X."/>
        </authorList>
    </citation>
    <scope>NUCLEOTIDE SEQUENCE [LARGE SCALE GENOMIC DNA]</scope>
    <source>
        <strain evidence="10">MN2024</strain>
        <tissue evidence="10">Gills</tissue>
    </source>
</reference>
<name>A0ABD3W383_SINWO</name>
<dbReference type="PROSITE" id="PS50104">
    <property type="entry name" value="TIR"/>
    <property type="match status" value="1"/>
</dbReference>
<dbReference type="InterPro" id="IPR001611">
    <property type="entry name" value="Leu-rich_rpt"/>
</dbReference>
<evidence type="ECO:0000313" key="11">
    <source>
        <dbReference type="Proteomes" id="UP001634394"/>
    </source>
</evidence>
<feature type="signal peptide" evidence="8">
    <location>
        <begin position="1"/>
        <end position="16"/>
    </location>
</feature>
<dbReference type="GO" id="GO:0016020">
    <property type="term" value="C:membrane"/>
    <property type="evidence" value="ECO:0007669"/>
    <property type="project" value="UniProtKB-SubCell"/>
</dbReference>
<evidence type="ECO:0000256" key="7">
    <source>
        <dbReference type="SAM" id="Phobius"/>
    </source>
</evidence>
<protein>
    <recommendedName>
        <fullName evidence="9">TIR domain-containing protein</fullName>
    </recommendedName>
</protein>
<keyword evidence="6 7" id="KW-0472">Membrane</keyword>
<dbReference type="PANTHER" id="PTHR24365">
    <property type="entry name" value="TOLL-LIKE RECEPTOR"/>
    <property type="match status" value="1"/>
</dbReference>
<feature type="chain" id="PRO_5044890298" description="TIR domain-containing protein" evidence="8">
    <location>
        <begin position="17"/>
        <end position="800"/>
    </location>
</feature>
<dbReference type="Pfam" id="PF13676">
    <property type="entry name" value="TIR_2"/>
    <property type="match status" value="1"/>
</dbReference>
<dbReference type="InterPro" id="IPR000157">
    <property type="entry name" value="TIR_dom"/>
</dbReference>
<keyword evidence="11" id="KW-1185">Reference proteome</keyword>
<evidence type="ECO:0000313" key="10">
    <source>
        <dbReference type="EMBL" id="KAL3868304.1"/>
    </source>
</evidence>
<evidence type="ECO:0000256" key="3">
    <source>
        <dbReference type="ARBA" id="ARBA00022692"/>
    </source>
</evidence>
<feature type="transmembrane region" description="Helical" evidence="7">
    <location>
        <begin position="573"/>
        <end position="596"/>
    </location>
</feature>
<organism evidence="10 11">
    <name type="scientific">Sinanodonta woodiana</name>
    <name type="common">Chinese pond mussel</name>
    <name type="synonym">Anodonta woodiana</name>
    <dbReference type="NCBI Taxonomy" id="1069815"/>
    <lineage>
        <taxon>Eukaryota</taxon>
        <taxon>Metazoa</taxon>
        <taxon>Spiralia</taxon>
        <taxon>Lophotrochozoa</taxon>
        <taxon>Mollusca</taxon>
        <taxon>Bivalvia</taxon>
        <taxon>Autobranchia</taxon>
        <taxon>Heteroconchia</taxon>
        <taxon>Palaeoheterodonta</taxon>
        <taxon>Unionida</taxon>
        <taxon>Unionoidea</taxon>
        <taxon>Unionidae</taxon>
        <taxon>Unioninae</taxon>
        <taxon>Sinanodonta</taxon>
    </lineage>
</organism>
<keyword evidence="4 8" id="KW-0732">Signal</keyword>
<dbReference type="Proteomes" id="UP001634394">
    <property type="component" value="Unassembled WGS sequence"/>
</dbReference>
<dbReference type="SUPFAM" id="SSF52058">
    <property type="entry name" value="L domain-like"/>
    <property type="match status" value="1"/>
</dbReference>